<proteinExistence type="predicted"/>
<dbReference type="InterPro" id="IPR007863">
    <property type="entry name" value="Peptidase_M16_C"/>
</dbReference>
<dbReference type="Gene3D" id="3.30.830.10">
    <property type="entry name" value="Metalloenzyme, LuxS/M16 peptidase-like"/>
    <property type="match status" value="1"/>
</dbReference>
<evidence type="ECO:0000313" key="4">
    <source>
        <dbReference type="Proteomes" id="UP000036403"/>
    </source>
</evidence>
<dbReference type="PaxDb" id="67767-A0A0J7K9N1"/>
<dbReference type="Proteomes" id="UP000036403">
    <property type="component" value="Unassembled WGS sequence"/>
</dbReference>
<dbReference type="SUPFAM" id="SSF63411">
    <property type="entry name" value="LuxS/MPP-like metallohydrolase"/>
    <property type="match status" value="1"/>
</dbReference>
<accession>A0A0J7K9N1</accession>
<feature type="domain" description="Peptidase M16 C-terminal" evidence="2">
    <location>
        <begin position="1"/>
        <end position="168"/>
    </location>
</feature>
<dbReference type="STRING" id="67767.A0A0J7K9N1"/>
<name>A0A0J7K9N1_LASNI</name>
<dbReference type="EMBL" id="LBMM01011248">
    <property type="protein sequence ID" value="KMQ86941.1"/>
    <property type="molecule type" value="Genomic_DNA"/>
</dbReference>
<dbReference type="InterPro" id="IPR050626">
    <property type="entry name" value="Peptidase_M16"/>
</dbReference>
<dbReference type="PANTHER" id="PTHR43690">
    <property type="entry name" value="NARDILYSIN"/>
    <property type="match status" value="1"/>
</dbReference>
<dbReference type="InterPro" id="IPR011249">
    <property type="entry name" value="Metalloenz_LuxS/M16"/>
</dbReference>
<organism evidence="3 4">
    <name type="scientific">Lasius niger</name>
    <name type="common">Black garden ant</name>
    <dbReference type="NCBI Taxonomy" id="67767"/>
    <lineage>
        <taxon>Eukaryota</taxon>
        <taxon>Metazoa</taxon>
        <taxon>Ecdysozoa</taxon>
        <taxon>Arthropoda</taxon>
        <taxon>Hexapoda</taxon>
        <taxon>Insecta</taxon>
        <taxon>Pterygota</taxon>
        <taxon>Neoptera</taxon>
        <taxon>Endopterygota</taxon>
        <taxon>Hymenoptera</taxon>
        <taxon>Apocrita</taxon>
        <taxon>Aculeata</taxon>
        <taxon>Formicoidea</taxon>
        <taxon>Formicidae</taxon>
        <taxon>Formicinae</taxon>
        <taxon>Lasius</taxon>
        <taxon>Lasius</taxon>
    </lineage>
</organism>
<sequence>MKLAIQARLSLDTLQKYVTTCFADVPSNGLPPDDFTEFKDGISFDTPAFRRMYKIESVQNLSQLEVTWAVPSLLDVYEVKPYHYISWIIEHDENGSLISYLRKKMWGTDVFCYTGEYGFEHTSIYSLLKFTVQLTDEGQKHLEEVLDAIFSFINLWRMEGPQERIYDEMCDITEAIR</sequence>
<evidence type="ECO:0000256" key="1">
    <source>
        <dbReference type="ARBA" id="ARBA00022723"/>
    </source>
</evidence>
<comment type="caution">
    <text evidence="3">The sequence shown here is derived from an EMBL/GenBank/DDBJ whole genome shotgun (WGS) entry which is preliminary data.</text>
</comment>
<dbReference type="Pfam" id="PF05193">
    <property type="entry name" value="Peptidase_M16_C"/>
    <property type="match status" value="1"/>
</dbReference>
<gene>
    <name evidence="3" type="ORF">RF55_13935</name>
</gene>
<dbReference type="PANTHER" id="PTHR43690:SF18">
    <property type="entry name" value="INSULIN-DEGRADING ENZYME-RELATED"/>
    <property type="match status" value="1"/>
</dbReference>
<dbReference type="OrthoDB" id="7549061at2759"/>
<evidence type="ECO:0000313" key="3">
    <source>
        <dbReference type="EMBL" id="KMQ86941.1"/>
    </source>
</evidence>
<reference evidence="3 4" key="1">
    <citation type="submission" date="2015-04" db="EMBL/GenBank/DDBJ databases">
        <title>Lasius niger genome sequencing.</title>
        <authorList>
            <person name="Konorov E.A."/>
            <person name="Nikitin M.A."/>
            <person name="Kirill M.V."/>
            <person name="Chang P."/>
        </authorList>
    </citation>
    <scope>NUCLEOTIDE SEQUENCE [LARGE SCALE GENOMIC DNA]</scope>
    <source>
        <tissue evidence="3">Whole</tissue>
    </source>
</reference>
<evidence type="ECO:0000259" key="2">
    <source>
        <dbReference type="Pfam" id="PF05193"/>
    </source>
</evidence>
<keyword evidence="1" id="KW-0479">Metal-binding</keyword>
<dbReference type="GO" id="GO:0046872">
    <property type="term" value="F:metal ion binding"/>
    <property type="evidence" value="ECO:0007669"/>
    <property type="project" value="UniProtKB-KW"/>
</dbReference>
<keyword evidence="4" id="KW-1185">Reference proteome</keyword>
<protein>
    <submittedName>
        <fullName evidence="3">Nardilysin isoform x3</fullName>
    </submittedName>
</protein>
<dbReference type="AlphaFoldDB" id="A0A0J7K9N1"/>